<reference evidence="1" key="1">
    <citation type="journal article" date="2021" name="Genome Biol. Evol.">
        <title>A High-Quality Reference Genome for a Parasitic Bivalve with Doubly Uniparental Inheritance (Bivalvia: Unionida).</title>
        <authorList>
            <person name="Smith C.H."/>
        </authorList>
    </citation>
    <scope>NUCLEOTIDE SEQUENCE</scope>
    <source>
        <strain evidence="1">CHS0354</strain>
    </source>
</reference>
<sequence length="113" mass="13100">MVWLKDVTTSLHSDKRIFSDPNLPDILTFQLRGGSRALTLNLERNYAIDPNAEVYIVSKSNDGRFQLEKALNFEKESLVILFAPIYMGVRTSKYLLRYKRYATLILSVIEDRN</sequence>
<reference evidence="1" key="2">
    <citation type="journal article" date="2021" name="Genome Biol. Evol.">
        <title>Developing a high-quality reference genome for a parasitic bivalve with doubly uniparental inheritance (Bivalvia: Unionida).</title>
        <authorList>
            <person name="Smith C.H."/>
        </authorList>
    </citation>
    <scope>NUCLEOTIDE SEQUENCE</scope>
    <source>
        <strain evidence="1">CHS0354</strain>
        <tissue evidence="1">Mantle</tissue>
    </source>
</reference>
<evidence type="ECO:0000313" key="2">
    <source>
        <dbReference type="Proteomes" id="UP001195483"/>
    </source>
</evidence>
<dbReference type="AlphaFoldDB" id="A0AAE0VWR3"/>
<proteinExistence type="predicted"/>
<comment type="caution">
    <text evidence="1">The sequence shown here is derived from an EMBL/GenBank/DDBJ whole genome shotgun (WGS) entry which is preliminary data.</text>
</comment>
<evidence type="ECO:0000313" key="1">
    <source>
        <dbReference type="EMBL" id="KAK3593458.1"/>
    </source>
</evidence>
<name>A0AAE0VWR3_9BIVA</name>
<keyword evidence="2" id="KW-1185">Reference proteome</keyword>
<reference evidence="1" key="3">
    <citation type="submission" date="2023-05" db="EMBL/GenBank/DDBJ databases">
        <authorList>
            <person name="Smith C.H."/>
        </authorList>
    </citation>
    <scope>NUCLEOTIDE SEQUENCE</scope>
    <source>
        <strain evidence="1">CHS0354</strain>
        <tissue evidence="1">Mantle</tissue>
    </source>
</reference>
<accession>A0AAE0VWR3</accession>
<protein>
    <submittedName>
        <fullName evidence="1">Uncharacterized protein</fullName>
    </submittedName>
</protein>
<dbReference type="EMBL" id="JAEAOA010001231">
    <property type="protein sequence ID" value="KAK3593458.1"/>
    <property type="molecule type" value="Genomic_DNA"/>
</dbReference>
<dbReference type="Proteomes" id="UP001195483">
    <property type="component" value="Unassembled WGS sequence"/>
</dbReference>
<gene>
    <name evidence="1" type="ORF">CHS0354_020223</name>
</gene>
<organism evidence="1 2">
    <name type="scientific">Potamilus streckersoni</name>
    <dbReference type="NCBI Taxonomy" id="2493646"/>
    <lineage>
        <taxon>Eukaryota</taxon>
        <taxon>Metazoa</taxon>
        <taxon>Spiralia</taxon>
        <taxon>Lophotrochozoa</taxon>
        <taxon>Mollusca</taxon>
        <taxon>Bivalvia</taxon>
        <taxon>Autobranchia</taxon>
        <taxon>Heteroconchia</taxon>
        <taxon>Palaeoheterodonta</taxon>
        <taxon>Unionida</taxon>
        <taxon>Unionoidea</taxon>
        <taxon>Unionidae</taxon>
        <taxon>Ambleminae</taxon>
        <taxon>Lampsilini</taxon>
        <taxon>Potamilus</taxon>
    </lineage>
</organism>